<evidence type="ECO:0000256" key="7">
    <source>
        <dbReference type="RuleBase" id="RU003879"/>
    </source>
</evidence>
<keyword evidence="7" id="KW-0653">Protein transport</keyword>
<dbReference type="EMBL" id="QRDP01000004">
    <property type="protein sequence ID" value="RED17278.1"/>
    <property type="molecule type" value="Genomic_DNA"/>
</dbReference>
<dbReference type="AlphaFoldDB" id="A0A3D9FI06"/>
<keyword evidence="3" id="KW-1003">Cell membrane</keyword>
<dbReference type="OrthoDB" id="9798629at2"/>
<name>A0A3D9FI06_9SPHN</name>
<evidence type="ECO:0000256" key="8">
    <source>
        <dbReference type="SAM" id="MobiDB-lite"/>
    </source>
</evidence>
<organism evidence="10 11">
    <name type="scientific">Parasphingopyxis lamellibrachiae</name>
    <dbReference type="NCBI Taxonomy" id="680125"/>
    <lineage>
        <taxon>Bacteria</taxon>
        <taxon>Pseudomonadati</taxon>
        <taxon>Pseudomonadota</taxon>
        <taxon>Alphaproteobacteria</taxon>
        <taxon>Sphingomonadales</taxon>
        <taxon>Sphingomonadaceae</taxon>
        <taxon>Parasphingopyxis</taxon>
    </lineage>
</organism>
<evidence type="ECO:0000256" key="6">
    <source>
        <dbReference type="ARBA" id="ARBA00023136"/>
    </source>
</evidence>
<keyword evidence="6 9" id="KW-0472">Membrane</keyword>
<keyword evidence="10" id="KW-0132">Cell division</keyword>
<proteinExistence type="inferred from homology"/>
<evidence type="ECO:0000313" key="11">
    <source>
        <dbReference type="Proteomes" id="UP000256310"/>
    </source>
</evidence>
<sequence length="175" mass="18560">MAMHLPSQSMRGRRAPMAEINVTPFVDVMLVLLIIFMVTAPLLASGVPVQLPESNAGALDQESEPTQVAIDDSGQIFVDDVAITDVELASTFNAIAARPAGPEGHAVFLRADTRLDYGRVMVVMGELNRAGLNRISLLTTMPGEDGPDNPVAETEDAPAENNDDALLGPAEVEPI</sequence>
<evidence type="ECO:0000256" key="1">
    <source>
        <dbReference type="ARBA" id="ARBA00004162"/>
    </source>
</evidence>
<dbReference type="Proteomes" id="UP000256310">
    <property type="component" value="Unassembled WGS sequence"/>
</dbReference>
<dbReference type="RefSeq" id="WP_116236573.1">
    <property type="nucleotide sequence ID" value="NZ_QRDP01000004.1"/>
</dbReference>
<evidence type="ECO:0000256" key="3">
    <source>
        <dbReference type="ARBA" id="ARBA00022475"/>
    </source>
</evidence>
<comment type="similarity">
    <text evidence="2 7">Belongs to the ExbD/TolR family.</text>
</comment>
<evidence type="ECO:0000256" key="2">
    <source>
        <dbReference type="ARBA" id="ARBA00005811"/>
    </source>
</evidence>
<feature type="region of interest" description="Disordered" evidence="8">
    <location>
        <begin position="141"/>
        <end position="175"/>
    </location>
</feature>
<reference evidence="10 11" key="1">
    <citation type="submission" date="2018-07" db="EMBL/GenBank/DDBJ databases">
        <title>Genomic Encyclopedia of Type Strains, Phase IV (KMG-IV): sequencing the most valuable type-strain genomes for metagenomic binning, comparative biology and taxonomic classification.</title>
        <authorList>
            <person name="Goeker M."/>
        </authorList>
    </citation>
    <scope>NUCLEOTIDE SEQUENCE [LARGE SCALE GENOMIC DNA]</scope>
    <source>
        <strain evidence="10 11">DSM 26725</strain>
    </source>
</reference>
<dbReference type="PANTHER" id="PTHR30558">
    <property type="entry name" value="EXBD MEMBRANE COMPONENT OF PMF-DRIVEN MACROMOLECULE IMPORT SYSTEM"/>
    <property type="match status" value="1"/>
</dbReference>
<evidence type="ECO:0000313" key="10">
    <source>
        <dbReference type="EMBL" id="RED17278.1"/>
    </source>
</evidence>
<keyword evidence="4 7" id="KW-0812">Transmembrane</keyword>
<feature type="transmembrane region" description="Helical" evidence="9">
    <location>
        <begin position="21"/>
        <end position="44"/>
    </location>
</feature>
<keyword evidence="5 9" id="KW-1133">Transmembrane helix</keyword>
<keyword evidence="10" id="KW-0131">Cell cycle</keyword>
<accession>A0A3D9FI06</accession>
<evidence type="ECO:0000256" key="4">
    <source>
        <dbReference type="ARBA" id="ARBA00022692"/>
    </source>
</evidence>
<dbReference type="InterPro" id="IPR003400">
    <property type="entry name" value="ExbD"/>
</dbReference>
<dbReference type="GO" id="GO:0051301">
    <property type="term" value="P:cell division"/>
    <property type="evidence" value="ECO:0007669"/>
    <property type="project" value="UniProtKB-KW"/>
</dbReference>
<keyword evidence="11" id="KW-1185">Reference proteome</keyword>
<evidence type="ECO:0000256" key="5">
    <source>
        <dbReference type="ARBA" id="ARBA00022989"/>
    </source>
</evidence>
<protein>
    <submittedName>
        <fullName evidence="10">Cell division and transport-associated protein TolR</fullName>
    </submittedName>
</protein>
<gene>
    <name evidence="10" type="ORF">DFR46_2318</name>
</gene>
<dbReference type="Gene3D" id="3.30.420.270">
    <property type="match status" value="1"/>
</dbReference>
<feature type="compositionally biased region" description="Acidic residues" evidence="8">
    <location>
        <begin position="153"/>
        <end position="163"/>
    </location>
</feature>
<comment type="subcellular location">
    <subcellularLocation>
        <location evidence="1">Cell membrane</location>
        <topology evidence="1">Single-pass membrane protein</topology>
    </subcellularLocation>
    <subcellularLocation>
        <location evidence="7">Cell membrane</location>
        <topology evidence="7">Single-pass type II membrane protein</topology>
    </subcellularLocation>
</comment>
<dbReference type="GO" id="GO:0022857">
    <property type="term" value="F:transmembrane transporter activity"/>
    <property type="evidence" value="ECO:0007669"/>
    <property type="project" value="InterPro"/>
</dbReference>
<dbReference type="GO" id="GO:0005886">
    <property type="term" value="C:plasma membrane"/>
    <property type="evidence" value="ECO:0007669"/>
    <property type="project" value="UniProtKB-SubCell"/>
</dbReference>
<comment type="caution">
    <text evidence="10">The sequence shown here is derived from an EMBL/GenBank/DDBJ whole genome shotgun (WGS) entry which is preliminary data.</text>
</comment>
<dbReference type="PANTHER" id="PTHR30558:SF7">
    <property type="entry name" value="TOL-PAL SYSTEM PROTEIN TOLR"/>
    <property type="match status" value="1"/>
</dbReference>
<keyword evidence="7" id="KW-0813">Transport</keyword>
<dbReference type="Pfam" id="PF02472">
    <property type="entry name" value="ExbD"/>
    <property type="match status" value="1"/>
</dbReference>
<evidence type="ECO:0000256" key="9">
    <source>
        <dbReference type="SAM" id="Phobius"/>
    </source>
</evidence>
<dbReference type="GO" id="GO:0015031">
    <property type="term" value="P:protein transport"/>
    <property type="evidence" value="ECO:0007669"/>
    <property type="project" value="UniProtKB-KW"/>
</dbReference>